<sequence length="294" mass="33430">MGRVFVIILTVVLIFSRVSAKKPSSISRKEDIPFIKCQVCEKLGNELYNQVKKKESEKKVSEFEIIEISENVCNLKKEEADWILRMDYVKKDGGLQLVDQETEGQCNTQCKTVERACQEVMGYSDTDVAEYIFKSKPQINSLVNYLCSDLTKACSVKPPPLPKDWTPAEPFVPKSAKEAEMEKLMKSMQGMPGAPGMKMYSKDDLLNMQNLGEDDAEDDEDDDEAEFPSKLGKVLKEKETEKGNWQQKIVKQVTNTGTTLKRRVHQFSGKIRQWWKRTKTSAAKKPSKGNKADL</sequence>
<evidence type="ECO:0008006" key="5">
    <source>
        <dbReference type="Google" id="ProtNLM"/>
    </source>
</evidence>
<feature type="region of interest" description="Disordered" evidence="1">
    <location>
        <begin position="212"/>
        <end position="244"/>
    </location>
</feature>
<name>A0A835IBB6_9MAGN</name>
<feature type="compositionally biased region" description="Acidic residues" evidence="1">
    <location>
        <begin position="212"/>
        <end position="226"/>
    </location>
</feature>
<dbReference type="PANTHER" id="PTHR36058:SF1">
    <property type="entry name" value="NUCLEOPHOSMIN"/>
    <property type="match status" value="1"/>
</dbReference>
<keyword evidence="2" id="KW-0732">Signal</keyword>
<evidence type="ECO:0000313" key="3">
    <source>
        <dbReference type="EMBL" id="KAF9614024.1"/>
    </source>
</evidence>
<accession>A0A835IBB6</accession>
<organism evidence="3 4">
    <name type="scientific">Coptis chinensis</name>
    <dbReference type="NCBI Taxonomy" id="261450"/>
    <lineage>
        <taxon>Eukaryota</taxon>
        <taxon>Viridiplantae</taxon>
        <taxon>Streptophyta</taxon>
        <taxon>Embryophyta</taxon>
        <taxon>Tracheophyta</taxon>
        <taxon>Spermatophyta</taxon>
        <taxon>Magnoliopsida</taxon>
        <taxon>Ranunculales</taxon>
        <taxon>Ranunculaceae</taxon>
        <taxon>Coptidoideae</taxon>
        <taxon>Coptis</taxon>
    </lineage>
</organism>
<dbReference type="Proteomes" id="UP000631114">
    <property type="component" value="Unassembled WGS sequence"/>
</dbReference>
<evidence type="ECO:0000313" key="4">
    <source>
        <dbReference type="Proteomes" id="UP000631114"/>
    </source>
</evidence>
<reference evidence="3 4" key="1">
    <citation type="submission" date="2020-10" db="EMBL/GenBank/DDBJ databases">
        <title>The Coptis chinensis genome and diversification of protoberbering-type alkaloids.</title>
        <authorList>
            <person name="Wang B."/>
            <person name="Shu S."/>
            <person name="Song C."/>
            <person name="Liu Y."/>
        </authorList>
    </citation>
    <scope>NUCLEOTIDE SEQUENCE [LARGE SCALE GENOMIC DNA]</scope>
    <source>
        <strain evidence="3">HL-2020</strain>
        <tissue evidence="3">Leaf</tissue>
    </source>
</reference>
<evidence type="ECO:0000256" key="2">
    <source>
        <dbReference type="SAM" id="SignalP"/>
    </source>
</evidence>
<feature type="chain" id="PRO_5032406496" description="Saposin B-type domain-containing protein" evidence="2">
    <location>
        <begin position="21"/>
        <end position="294"/>
    </location>
</feature>
<gene>
    <name evidence="3" type="ORF">IFM89_014824</name>
</gene>
<dbReference type="AlphaFoldDB" id="A0A835IBB6"/>
<protein>
    <recommendedName>
        <fullName evidence="5">Saposin B-type domain-containing protein</fullName>
    </recommendedName>
</protein>
<proteinExistence type="predicted"/>
<comment type="caution">
    <text evidence="3">The sequence shown here is derived from an EMBL/GenBank/DDBJ whole genome shotgun (WGS) entry which is preliminary data.</text>
</comment>
<evidence type="ECO:0000256" key="1">
    <source>
        <dbReference type="SAM" id="MobiDB-lite"/>
    </source>
</evidence>
<dbReference type="PANTHER" id="PTHR36058">
    <property type="entry name" value="NUCLEOPHOSMIN"/>
    <property type="match status" value="1"/>
</dbReference>
<feature type="signal peptide" evidence="2">
    <location>
        <begin position="1"/>
        <end position="20"/>
    </location>
</feature>
<keyword evidence="4" id="KW-1185">Reference proteome</keyword>
<feature type="region of interest" description="Disordered" evidence="1">
    <location>
        <begin position="275"/>
        <end position="294"/>
    </location>
</feature>
<dbReference type="OrthoDB" id="202851at2759"/>
<dbReference type="EMBL" id="JADFTS010000003">
    <property type="protein sequence ID" value="KAF9614024.1"/>
    <property type="molecule type" value="Genomic_DNA"/>
</dbReference>